<proteinExistence type="predicted"/>
<reference evidence="1 2" key="1">
    <citation type="submission" date="2018-10" db="EMBL/GenBank/DDBJ databases">
        <authorList>
            <person name="Ekblom R."/>
            <person name="Jareborg N."/>
        </authorList>
    </citation>
    <scope>NUCLEOTIDE SEQUENCE [LARGE SCALE GENOMIC DNA]</scope>
    <source>
        <tissue evidence="1">Muscle</tissue>
    </source>
</reference>
<dbReference type="Proteomes" id="UP000269945">
    <property type="component" value="Unassembled WGS sequence"/>
</dbReference>
<accession>A0A9X9PVN3</accession>
<sequence length="50" mass="5465">RGGREPDGRRRRSLRAPGASDTVVLTFEKFRQPPGFVSAGEVTGGFCRET</sequence>
<name>A0A9X9PVN3_GULGU</name>
<evidence type="ECO:0000313" key="2">
    <source>
        <dbReference type="Proteomes" id="UP000269945"/>
    </source>
</evidence>
<dbReference type="AlphaFoldDB" id="A0A9X9PVN3"/>
<comment type="caution">
    <text evidence="1">The sequence shown here is derived from an EMBL/GenBank/DDBJ whole genome shotgun (WGS) entry which is preliminary data.</text>
</comment>
<evidence type="ECO:0000313" key="1">
    <source>
        <dbReference type="EMBL" id="VCW68286.1"/>
    </source>
</evidence>
<keyword evidence="2" id="KW-1185">Reference proteome</keyword>
<protein>
    <submittedName>
        <fullName evidence="1">Uncharacterized protein</fullName>
    </submittedName>
</protein>
<dbReference type="EMBL" id="CYRY02003696">
    <property type="protein sequence ID" value="VCW68286.1"/>
    <property type="molecule type" value="Genomic_DNA"/>
</dbReference>
<organism evidence="1 2">
    <name type="scientific">Gulo gulo</name>
    <name type="common">Wolverine</name>
    <name type="synonym">Gluton</name>
    <dbReference type="NCBI Taxonomy" id="48420"/>
    <lineage>
        <taxon>Eukaryota</taxon>
        <taxon>Metazoa</taxon>
        <taxon>Chordata</taxon>
        <taxon>Craniata</taxon>
        <taxon>Vertebrata</taxon>
        <taxon>Euteleostomi</taxon>
        <taxon>Mammalia</taxon>
        <taxon>Eutheria</taxon>
        <taxon>Laurasiatheria</taxon>
        <taxon>Carnivora</taxon>
        <taxon>Caniformia</taxon>
        <taxon>Musteloidea</taxon>
        <taxon>Mustelidae</taxon>
        <taxon>Guloninae</taxon>
        <taxon>Gulo</taxon>
    </lineage>
</organism>
<gene>
    <name evidence="1" type="ORF">BN2614_LOCUS1</name>
</gene>
<feature type="non-terminal residue" evidence="1">
    <location>
        <position position="1"/>
    </location>
</feature>